<feature type="region of interest" description="Disordered" evidence="1">
    <location>
        <begin position="47"/>
        <end position="69"/>
    </location>
</feature>
<reference evidence="2 3" key="1">
    <citation type="journal article" date="2015" name="Microbiome">
        <title>Genomic resolution of linkages in carbon, nitrogen, and sulfur cycling among widespread estuary sediment bacteria.</title>
        <authorList>
            <person name="Baker B.J."/>
            <person name="Lazar C.S."/>
            <person name="Teske A.P."/>
            <person name="Dick G.J."/>
        </authorList>
    </citation>
    <scope>NUCLEOTIDE SEQUENCE [LARGE SCALE GENOMIC DNA]</scope>
    <source>
        <strain evidence="2">DG_78</strain>
    </source>
</reference>
<dbReference type="AlphaFoldDB" id="A0A0S7YF80"/>
<evidence type="ECO:0000313" key="3">
    <source>
        <dbReference type="Proteomes" id="UP000051012"/>
    </source>
</evidence>
<comment type="caution">
    <text evidence="2">The sequence shown here is derived from an EMBL/GenBank/DDBJ whole genome shotgun (WGS) entry which is preliminary data.</text>
</comment>
<sequence>MTRYDENFNLSFDDLLGGGVSDSHTIKRDTLDDIQAGDIVSRSIRPGGDYADLGRVSDDLLPTPPPPID</sequence>
<proteinExistence type="predicted"/>
<accession>A0A0S7YF80</accession>
<dbReference type="Proteomes" id="UP000051012">
    <property type="component" value="Unassembled WGS sequence"/>
</dbReference>
<protein>
    <submittedName>
        <fullName evidence="2">Uncharacterized protein</fullName>
    </submittedName>
</protein>
<name>A0A0S7YF80_UNCT6</name>
<evidence type="ECO:0000313" key="2">
    <source>
        <dbReference type="EMBL" id="KPJ73426.1"/>
    </source>
</evidence>
<evidence type="ECO:0000256" key="1">
    <source>
        <dbReference type="SAM" id="MobiDB-lite"/>
    </source>
</evidence>
<organism evidence="2 3">
    <name type="scientific">candidate division TA06 bacterium DG_78</name>
    <dbReference type="NCBI Taxonomy" id="1703772"/>
    <lineage>
        <taxon>Bacteria</taxon>
        <taxon>Bacteria division TA06</taxon>
    </lineage>
</organism>
<dbReference type="EMBL" id="LJNI01000034">
    <property type="protein sequence ID" value="KPJ73426.1"/>
    <property type="molecule type" value="Genomic_DNA"/>
</dbReference>
<gene>
    <name evidence="2" type="ORF">AMJ52_03730</name>
</gene>